<evidence type="ECO:0000313" key="2">
    <source>
        <dbReference type="Proteomes" id="UP000735302"/>
    </source>
</evidence>
<proteinExistence type="predicted"/>
<dbReference type="EMBL" id="BLXT01002372">
    <property type="protein sequence ID" value="GFN93890.1"/>
    <property type="molecule type" value="Genomic_DNA"/>
</dbReference>
<dbReference type="AlphaFoldDB" id="A0AAV3Z3L5"/>
<dbReference type="Proteomes" id="UP000735302">
    <property type="component" value="Unassembled WGS sequence"/>
</dbReference>
<name>A0AAV3Z3L5_9GAST</name>
<reference evidence="1 2" key="1">
    <citation type="journal article" date="2021" name="Elife">
        <title>Chloroplast acquisition without the gene transfer in kleptoplastic sea slugs, Plakobranchus ocellatus.</title>
        <authorList>
            <person name="Maeda T."/>
            <person name="Takahashi S."/>
            <person name="Yoshida T."/>
            <person name="Shimamura S."/>
            <person name="Takaki Y."/>
            <person name="Nagai Y."/>
            <person name="Toyoda A."/>
            <person name="Suzuki Y."/>
            <person name="Arimoto A."/>
            <person name="Ishii H."/>
            <person name="Satoh N."/>
            <person name="Nishiyama T."/>
            <person name="Hasebe M."/>
            <person name="Maruyama T."/>
            <person name="Minagawa J."/>
            <person name="Obokata J."/>
            <person name="Shigenobu S."/>
        </authorList>
    </citation>
    <scope>NUCLEOTIDE SEQUENCE [LARGE SCALE GENOMIC DNA]</scope>
</reference>
<accession>A0AAV3Z3L5</accession>
<evidence type="ECO:0000313" key="1">
    <source>
        <dbReference type="EMBL" id="GFN93890.1"/>
    </source>
</evidence>
<protein>
    <submittedName>
        <fullName evidence="1">Uncharacterized protein</fullName>
    </submittedName>
</protein>
<gene>
    <name evidence="1" type="ORF">PoB_002039600</name>
</gene>
<comment type="caution">
    <text evidence="1">The sequence shown here is derived from an EMBL/GenBank/DDBJ whole genome shotgun (WGS) entry which is preliminary data.</text>
</comment>
<organism evidence="1 2">
    <name type="scientific">Plakobranchus ocellatus</name>
    <dbReference type="NCBI Taxonomy" id="259542"/>
    <lineage>
        <taxon>Eukaryota</taxon>
        <taxon>Metazoa</taxon>
        <taxon>Spiralia</taxon>
        <taxon>Lophotrochozoa</taxon>
        <taxon>Mollusca</taxon>
        <taxon>Gastropoda</taxon>
        <taxon>Heterobranchia</taxon>
        <taxon>Euthyneura</taxon>
        <taxon>Panpulmonata</taxon>
        <taxon>Sacoglossa</taxon>
        <taxon>Placobranchoidea</taxon>
        <taxon>Plakobranchidae</taxon>
        <taxon>Plakobranchus</taxon>
    </lineage>
</organism>
<sequence length="128" mass="14409">MYYAEGHDHQLLAYRSCSSTNQIPLQRPVINKQKARDTSWAGIKESTVVVMNSTDDILRHSFRERSLEEKLEIKRLGPEYPPGTRYLNPAGGLPGPQTPCQFGVCPANAHTHEPPLESKSSRGHFFSF</sequence>
<keyword evidence="2" id="KW-1185">Reference proteome</keyword>